<dbReference type="PANTHER" id="PTHR30177">
    <property type="entry name" value="GLYCINE BETAINE/L-PROLINE TRANSPORT SYSTEM PERMEASE PROTEIN PROW"/>
    <property type="match status" value="1"/>
</dbReference>
<name>A0ABW4PVY9_9MICO</name>
<comment type="subcellular location">
    <subcellularLocation>
        <location evidence="6">Cell membrane</location>
        <topology evidence="6">Multi-pass membrane protein</topology>
    </subcellularLocation>
    <subcellularLocation>
        <location evidence="1">Membrane</location>
        <topology evidence="1">Multi-pass membrane protein</topology>
    </subcellularLocation>
</comment>
<protein>
    <submittedName>
        <fullName evidence="8">ABC transporter permease</fullName>
    </submittedName>
</protein>
<evidence type="ECO:0000256" key="1">
    <source>
        <dbReference type="ARBA" id="ARBA00004141"/>
    </source>
</evidence>
<dbReference type="RefSeq" id="WP_137769203.1">
    <property type="nucleotide sequence ID" value="NZ_BAAAIS010000002.1"/>
</dbReference>
<keyword evidence="2 6" id="KW-0813">Transport</keyword>
<evidence type="ECO:0000256" key="3">
    <source>
        <dbReference type="ARBA" id="ARBA00022692"/>
    </source>
</evidence>
<proteinExistence type="inferred from homology"/>
<feature type="transmembrane region" description="Helical" evidence="6">
    <location>
        <begin position="79"/>
        <end position="96"/>
    </location>
</feature>
<feature type="domain" description="ABC transmembrane type-1" evidence="7">
    <location>
        <begin position="15"/>
        <end position="197"/>
    </location>
</feature>
<dbReference type="Gene3D" id="1.10.3720.10">
    <property type="entry name" value="MetI-like"/>
    <property type="match status" value="1"/>
</dbReference>
<dbReference type="InterPro" id="IPR051204">
    <property type="entry name" value="ABC_transp_perm/SBD"/>
</dbReference>
<dbReference type="Proteomes" id="UP001597280">
    <property type="component" value="Unassembled WGS sequence"/>
</dbReference>
<dbReference type="Pfam" id="PF00528">
    <property type="entry name" value="BPD_transp_1"/>
    <property type="match status" value="1"/>
</dbReference>
<keyword evidence="9" id="KW-1185">Reference proteome</keyword>
<evidence type="ECO:0000256" key="4">
    <source>
        <dbReference type="ARBA" id="ARBA00022989"/>
    </source>
</evidence>
<comment type="similarity">
    <text evidence="6">Belongs to the binding-protein-dependent transport system permease family.</text>
</comment>
<dbReference type="PANTHER" id="PTHR30177:SF4">
    <property type="entry name" value="OSMOPROTECTANT IMPORT PERMEASE PROTEIN OSMW"/>
    <property type="match status" value="1"/>
</dbReference>
<evidence type="ECO:0000256" key="2">
    <source>
        <dbReference type="ARBA" id="ARBA00022448"/>
    </source>
</evidence>
<dbReference type="SUPFAM" id="SSF161098">
    <property type="entry name" value="MetI-like"/>
    <property type="match status" value="1"/>
</dbReference>
<accession>A0ABW4PVY9</accession>
<dbReference type="PROSITE" id="PS50928">
    <property type="entry name" value="ABC_TM1"/>
    <property type="match status" value="1"/>
</dbReference>
<feature type="transmembrane region" description="Helical" evidence="6">
    <location>
        <begin position="179"/>
        <end position="205"/>
    </location>
</feature>
<dbReference type="InterPro" id="IPR035906">
    <property type="entry name" value="MetI-like_sf"/>
</dbReference>
<dbReference type="InterPro" id="IPR000515">
    <property type="entry name" value="MetI-like"/>
</dbReference>
<dbReference type="CDD" id="cd06261">
    <property type="entry name" value="TM_PBP2"/>
    <property type="match status" value="1"/>
</dbReference>
<dbReference type="EMBL" id="JBHUFL010000002">
    <property type="protein sequence ID" value="MFD1834322.1"/>
    <property type="molecule type" value="Genomic_DNA"/>
</dbReference>
<feature type="transmembrane region" description="Helical" evidence="6">
    <location>
        <begin position="49"/>
        <end position="73"/>
    </location>
</feature>
<feature type="transmembrane region" description="Helical" evidence="6">
    <location>
        <begin position="143"/>
        <end position="167"/>
    </location>
</feature>
<evidence type="ECO:0000256" key="5">
    <source>
        <dbReference type="ARBA" id="ARBA00023136"/>
    </source>
</evidence>
<keyword evidence="3 6" id="KW-0812">Transmembrane</keyword>
<evidence type="ECO:0000256" key="6">
    <source>
        <dbReference type="RuleBase" id="RU363032"/>
    </source>
</evidence>
<evidence type="ECO:0000313" key="8">
    <source>
        <dbReference type="EMBL" id="MFD1834322.1"/>
    </source>
</evidence>
<comment type="caution">
    <text evidence="8">The sequence shown here is derived from an EMBL/GenBank/DDBJ whole genome shotgun (WGS) entry which is preliminary data.</text>
</comment>
<keyword evidence="5 6" id="KW-0472">Membrane</keyword>
<sequence>MTWVLENLDLLGSRLLAHVLQAIPPILLAFVLSLPIAKLIAVRGWLRTSLTAGAGLLYAIPSLPLFIVLPLFLGTSIRSPLNIVVALTIYGLALMVPSASEALRAVSGDTLRAATAQGYAPLQRFWQVELPLAGPALVAGLRVLAVSTVSLVTVGGVLGVPSLGMLFIDGFQRGILEEILSGIVLTVALALLLDLLIVLGARVALPWARTPRRKGARA</sequence>
<evidence type="ECO:0000259" key="7">
    <source>
        <dbReference type="PROSITE" id="PS50928"/>
    </source>
</evidence>
<keyword evidence="4 6" id="KW-1133">Transmembrane helix</keyword>
<reference evidence="9" key="1">
    <citation type="journal article" date="2019" name="Int. J. Syst. Evol. Microbiol.">
        <title>The Global Catalogue of Microorganisms (GCM) 10K type strain sequencing project: providing services to taxonomists for standard genome sequencing and annotation.</title>
        <authorList>
            <consortium name="The Broad Institute Genomics Platform"/>
            <consortium name="The Broad Institute Genome Sequencing Center for Infectious Disease"/>
            <person name="Wu L."/>
            <person name="Ma J."/>
        </authorList>
    </citation>
    <scope>NUCLEOTIDE SEQUENCE [LARGE SCALE GENOMIC DNA]</scope>
    <source>
        <strain evidence="9">JCM 11650</strain>
    </source>
</reference>
<evidence type="ECO:0000313" key="9">
    <source>
        <dbReference type="Proteomes" id="UP001597280"/>
    </source>
</evidence>
<feature type="transmembrane region" description="Helical" evidence="6">
    <location>
        <begin position="15"/>
        <end position="37"/>
    </location>
</feature>
<gene>
    <name evidence="8" type="ORF">ACFSDA_04450</name>
</gene>
<organism evidence="8 9">
    <name type="scientific">Brachybacterium rhamnosum</name>
    <dbReference type="NCBI Taxonomy" id="173361"/>
    <lineage>
        <taxon>Bacteria</taxon>
        <taxon>Bacillati</taxon>
        <taxon>Actinomycetota</taxon>
        <taxon>Actinomycetes</taxon>
        <taxon>Micrococcales</taxon>
        <taxon>Dermabacteraceae</taxon>
        <taxon>Brachybacterium</taxon>
    </lineage>
</organism>